<dbReference type="EMBL" id="WHWC01000001">
    <property type="protein sequence ID" value="KAG8391527.1"/>
    <property type="molecule type" value="Genomic_DNA"/>
</dbReference>
<organism evidence="2 3">
    <name type="scientific">Buddleja alternifolia</name>
    <dbReference type="NCBI Taxonomy" id="168488"/>
    <lineage>
        <taxon>Eukaryota</taxon>
        <taxon>Viridiplantae</taxon>
        <taxon>Streptophyta</taxon>
        <taxon>Embryophyta</taxon>
        <taxon>Tracheophyta</taxon>
        <taxon>Spermatophyta</taxon>
        <taxon>Magnoliopsida</taxon>
        <taxon>eudicotyledons</taxon>
        <taxon>Gunneridae</taxon>
        <taxon>Pentapetalae</taxon>
        <taxon>asterids</taxon>
        <taxon>lamiids</taxon>
        <taxon>Lamiales</taxon>
        <taxon>Scrophulariaceae</taxon>
        <taxon>Buddlejeae</taxon>
        <taxon>Buddleja</taxon>
    </lineage>
</organism>
<feature type="region of interest" description="Disordered" evidence="1">
    <location>
        <begin position="26"/>
        <end position="75"/>
    </location>
</feature>
<evidence type="ECO:0000313" key="3">
    <source>
        <dbReference type="Proteomes" id="UP000826271"/>
    </source>
</evidence>
<gene>
    <name evidence="2" type="ORF">BUALT_Bualt01G0197000</name>
</gene>
<protein>
    <submittedName>
        <fullName evidence="2">Uncharacterized protein</fullName>
    </submittedName>
</protein>
<comment type="caution">
    <text evidence="2">The sequence shown here is derived from an EMBL/GenBank/DDBJ whole genome shotgun (WGS) entry which is preliminary data.</text>
</comment>
<dbReference type="AlphaFoldDB" id="A0AAV6YED7"/>
<name>A0AAV6YED7_9LAMI</name>
<accession>A0AAV6YED7</accession>
<feature type="compositionally biased region" description="Polar residues" evidence="1">
    <location>
        <begin position="54"/>
        <end position="68"/>
    </location>
</feature>
<keyword evidence="3" id="KW-1185">Reference proteome</keyword>
<evidence type="ECO:0000313" key="2">
    <source>
        <dbReference type="EMBL" id="KAG8391527.1"/>
    </source>
</evidence>
<proteinExistence type="predicted"/>
<reference evidence="2" key="1">
    <citation type="submission" date="2019-10" db="EMBL/GenBank/DDBJ databases">
        <authorList>
            <person name="Zhang R."/>
            <person name="Pan Y."/>
            <person name="Wang J."/>
            <person name="Ma R."/>
            <person name="Yu S."/>
        </authorList>
    </citation>
    <scope>NUCLEOTIDE SEQUENCE</scope>
    <source>
        <strain evidence="2">LA-IB0</strain>
        <tissue evidence="2">Leaf</tissue>
    </source>
</reference>
<evidence type="ECO:0000256" key="1">
    <source>
        <dbReference type="SAM" id="MobiDB-lite"/>
    </source>
</evidence>
<sequence length="105" mass="11789">MPTRENGKRLMSDRSRGVTFMSLLMEDVNNQSASHSDSHDDLDAEQEVNEEVHTQQNLPHTPGQSDPANSKIKTRSRVIKTAVRYSSLREKGLELDGEINVMHAS</sequence>
<dbReference type="Proteomes" id="UP000826271">
    <property type="component" value="Unassembled WGS sequence"/>
</dbReference>